<comment type="caution">
    <text evidence="7">The sequence shown here is derived from an EMBL/GenBank/DDBJ whole genome shotgun (WGS) entry which is preliminary data.</text>
</comment>
<dbReference type="OrthoDB" id="430647at2759"/>
<evidence type="ECO:0000256" key="6">
    <source>
        <dbReference type="SAM" id="Phobius"/>
    </source>
</evidence>
<dbReference type="InterPro" id="IPR039309">
    <property type="entry name" value="BT1"/>
</dbReference>
<dbReference type="EMBL" id="JAGDFM010000159">
    <property type="protein sequence ID" value="KAG7384022.1"/>
    <property type="molecule type" value="Genomic_DNA"/>
</dbReference>
<accession>A0A8T1VRL0</accession>
<keyword evidence="2" id="KW-0813">Transport</keyword>
<keyword evidence="4 6" id="KW-1133">Transmembrane helix</keyword>
<evidence type="ECO:0000256" key="2">
    <source>
        <dbReference type="ARBA" id="ARBA00022448"/>
    </source>
</evidence>
<evidence type="ECO:0000256" key="3">
    <source>
        <dbReference type="ARBA" id="ARBA00022692"/>
    </source>
</evidence>
<gene>
    <name evidence="7" type="ORF">PHYPSEUDO_003047</name>
</gene>
<evidence type="ECO:0000256" key="4">
    <source>
        <dbReference type="ARBA" id="ARBA00022989"/>
    </source>
</evidence>
<evidence type="ECO:0000256" key="5">
    <source>
        <dbReference type="ARBA" id="ARBA00023136"/>
    </source>
</evidence>
<dbReference type="PANTHER" id="PTHR31585">
    <property type="entry name" value="FOLATE-BIOPTERIN TRANSPORTER 1, CHLOROPLASTIC"/>
    <property type="match status" value="1"/>
</dbReference>
<feature type="transmembrane region" description="Helical" evidence="6">
    <location>
        <begin position="422"/>
        <end position="444"/>
    </location>
</feature>
<feature type="transmembrane region" description="Helical" evidence="6">
    <location>
        <begin position="573"/>
        <end position="596"/>
    </location>
</feature>
<feature type="transmembrane region" description="Helical" evidence="6">
    <location>
        <begin position="152"/>
        <end position="172"/>
    </location>
</feature>
<organism evidence="7 8">
    <name type="scientific">Phytophthora pseudosyringae</name>
    <dbReference type="NCBI Taxonomy" id="221518"/>
    <lineage>
        <taxon>Eukaryota</taxon>
        <taxon>Sar</taxon>
        <taxon>Stramenopiles</taxon>
        <taxon>Oomycota</taxon>
        <taxon>Peronosporomycetes</taxon>
        <taxon>Peronosporales</taxon>
        <taxon>Peronosporaceae</taxon>
        <taxon>Phytophthora</taxon>
    </lineage>
</organism>
<feature type="transmembrane region" description="Helical" evidence="6">
    <location>
        <begin position="276"/>
        <end position="296"/>
    </location>
</feature>
<evidence type="ECO:0008006" key="9">
    <source>
        <dbReference type="Google" id="ProtNLM"/>
    </source>
</evidence>
<feature type="transmembrane region" description="Helical" evidence="6">
    <location>
        <begin position="111"/>
        <end position="132"/>
    </location>
</feature>
<feature type="transmembrane region" description="Helical" evidence="6">
    <location>
        <begin position="234"/>
        <end position="255"/>
    </location>
</feature>
<protein>
    <recommendedName>
        <fullName evidence="9">Transmembrane protein</fullName>
    </recommendedName>
</protein>
<sequence>MCSTLTRQWAKSGDLLLNPDAGSPTADLFSSAFCLKSATIVPLLEEAMSATPRKKIDLLAPTPAQSMDFTYSPRKENDWFLNTQSPQELEGGALRQGGEVNIWSREYIGLIAQYAAVGMIFGTLPGTVYPFLFNYLNMEGTQVVSATVLLNMPWSFKIFYGMITDCVPIMGYRRRPFMVIGWTLCFTMLLVMACMDAGDPYYPDNKYATMEAGELTPEIIATFNESAHHVGGKFIVLMMVAAVGYVGADVAADAMMVEVAQREPEATRGYTQTTIYMVRTAFVTISSILTGVAFNGEDYGGDFGFSLSFPQLMVILTACCLPVIPLSWYCIREERHPGVIFRDYIAELWHLMQMRPVYQVIAYKYLSGIFENFTITCSDPMQSYWAEATPLNQKVMAIIGNGIFAATLYFTSQYGLQWNWRVMHVITIVTVTVMDFIVTLLTTWDVLRDQWFWLGVPVVENLPNGISFVIGTYVIVELAGEGNEGAVYGLVGSISNIAIPLASTLSKNVNSGFDVTNADIVDDSTHVRWDVTYVLIIRYAMNLFGLVFLPLLPRQKAETQQLKHNGGSSRLMGLLTAVYFALSLCWTVMVNIMSIYPSTSCLVIAGGTGCDSGGSQ</sequence>
<evidence type="ECO:0000313" key="8">
    <source>
        <dbReference type="Proteomes" id="UP000694044"/>
    </source>
</evidence>
<feature type="transmembrane region" description="Helical" evidence="6">
    <location>
        <begin position="451"/>
        <end position="476"/>
    </location>
</feature>
<keyword evidence="8" id="KW-1185">Reference proteome</keyword>
<dbReference type="Pfam" id="PF03092">
    <property type="entry name" value="BT1"/>
    <property type="match status" value="2"/>
</dbReference>
<feature type="transmembrane region" description="Helical" evidence="6">
    <location>
        <begin position="179"/>
        <end position="198"/>
    </location>
</feature>
<dbReference type="GO" id="GO:0016020">
    <property type="term" value="C:membrane"/>
    <property type="evidence" value="ECO:0007669"/>
    <property type="project" value="UniProtKB-SubCell"/>
</dbReference>
<dbReference type="AlphaFoldDB" id="A0A8T1VRL0"/>
<dbReference type="Proteomes" id="UP000694044">
    <property type="component" value="Unassembled WGS sequence"/>
</dbReference>
<feature type="transmembrane region" description="Helical" evidence="6">
    <location>
        <begin position="308"/>
        <end position="331"/>
    </location>
</feature>
<keyword evidence="3 6" id="KW-0812">Transmembrane</keyword>
<evidence type="ECO:0000256" key="1">
    <source>
        <dbReference type="ARBA" id="ARBA00004141"/>
    </source>
</evidence>
<comment type="subcellular location">
    <subcellularLocation>
        <location evidence="1">Membrane</location>
        <topology evidence="1">Multi-pass membrane protein</topology>
    </subcellularLocation>
</comment>
<proteinExistence type="predicted"/>
<name>A0A8T1VRL0_9STRA</name>
<feature type="transmembrane region" description="Helical" evidence="6">
    <location>
        <begin position="531"/>
        <end position="552"/>
    </location>
</feature>
<keyword evidence="5 6" id="KW-0472">Membrane</keyword>
<feature type="transmembrane region" description="Helical" evidence="6">
    <location>
        <begin position="395"/>
        <end position="416"/>
    </location>
</feature>
<dbReference type="PANTHER" id="PTHR31585:SF53">
    <property type="entry name" value="TRANSMEMBRANE PROTEIN"/>
    <property type="match status" value="1"/>
</dbReference>
<evidence type="ECO:0000313" key="7">
    <source>
        <dbReference type="EMBL" id="KAG7384022.1"/>
    </source>
</evidence>
<reference evidence="7" key="1">
    <citation type="submission" date="2021-02" db="EMBL/GenBank/DDBJ databases">
        <authorList>
            <person name="Palmer J.M."/>
        </authorList>
    </citation>
    <scope>NUCLEOTIDE SEQUENCE</scope>
    <source>
        <strain evidence="7">SCRP734</strain>
    </source>
</reference>